<dbReference type="AlphaFoldDB" id="A0A6G1GIP5"/>
<dbReference type="EMBL" id="ML977251">
    <property type="protein sequence ID" value="KAF1980598.1"/>
    <property type="molecule type" value="Genomic_DNA"/>
</dbReference>
<gene>
    <name evidence="1" type="ORF">K402DRAFT_426098</name>
</gene>
<reference evidence="1" key="1">
    <citation type="journal article" date="2020" name="Stud. Mycol.">
        <title>101 Dothideomycetes genomes: a test case for predicting lifestyles and emergence of pathogens.</title>
        <authorList>
            <person name="Haridas S."/>
            <person name="Albert R."/>
            <person name="Binder M."/>
            <person name="Bloem J."/>
            <person name="Labutti K."/>
            <person name="Salamov A."/>
            <person name="Andreopoulos B."/>
            <person name="Baker S."/>
            <person name="Barry K."/>
            <person name="Bills G."/>
            <person name="Bluhm B."/>
            <person name="Cannon C."/>
            <person name="Castanera R."/>
            <person name="Culley D."/>
            <person name="Daum C."/>
            <person name="Ezra D."/>
            <person name="Gonzalez J."/>
            <person name="Henrissat B."/>
            <person name="Kuo A."/>
            <person name="Liang C."/>
            <person name="Lipzen A."/>
            <person name="Lutzoni F."/>
            <person name="Magnuson J."/>
            <person name="Mondo S."/>
            <person name="Nolan M."/>
            <person name="Ohm R."/>
            <person name="Pangilinan J."/>
            <person name="Park H.-J."/>
            <person name="Ramirez L."/>
            <person name="Alfaro M."/>
            <person name="Sun H."/>
            <person name="Tritt A."/>
            <person name="Yoshinaga Y."/>
            <person name="Zwiers L.-H."/>
            <person name="Turgeon B."/>
            <person name="Goodwin S."/>
            <person name="Spatafora J."/>
            <person name="Crous P."/>
            <person name="Grigoriev I."/>
        </authorList>
    </citation>
    <scope>NUCLEOTIDE SEQUENCE</scope>
    <source>
        <strain evidence="1">CBS 113979</strain>
    </source>
</reference>
<evidence type="ECO:0000313" key="2">
    <source>
        <dbReference type="Proteomes" id="UP000800041"/>
    </source>
</evidence>
<protein>
    <submittedName>
        <fullName evidence="1">Uncharacterized protein</fullName>
    </submittedName>
</protein>
<keyword evidence="2" id="KW-1185">Reference proteome</keyword>
<name>A0A6G1GIP5_9PEZI</name>
<organism evidence="1 2">
    <name type="scientific">Aulographum hederae CBS 113979</name>
    <dbReference type="NCBI Taxonomy" id="1176131"/>
    <lineage>
        <taxon>Eukaryota</taxon>
        <taxon>Fungi</taxon>
        <taxon>Dikarya</taxon>
        <taxon>Ascomycota</taxon>
        <taxon>Pezizomycotina</taxon>
        <taxon>Dothideomycetes</taxon>
        <taxon>Pleosporomycetidae</taxon>
        <taxon>Aulographales</taxon>
        <taxon>Aulographaceae</taxon>
    </lineage>
</organism>
<dbReference type="Proteomes" id="UP000800041">
    <property type="component" value="Unassembled WGS sequence"/>
</dbReference>
<sequence length="69" mass="7497">MAIAVNCKIWTIRATPEARKESAGMGQVRYASSIIASQVATLENISKRIDNKTKIHKPAKPAQSSQSTL</sequence>
<evidence type="ECO:0000313" key="1">
    <source>
        <dbReference type="EMBL" id="KAF1980598.1"/>
    </source>
</evidence>
<proteinExistence type="predicted"/>
<accession>A0A6G1GIP5</accession>